<evidence type="ECO:0000256" key="6">
    <source>
        <dbReference type="ARBA" id="ARBA00023242"/>
    </source>
</evidence>
<organism evidence="8 9">
    <name type="scientific">Massarina eburnea CBS 473.64</name>
    <dbReference type="NCBI Taxonomy" id="1395130"/>
    <lineage>
        <taxon>Eukaryota</taxon>
        <taxon>Fungi</taxon>
        <taxon>Dikarya</taxon>
        <taxon>Ascomycota</taxon>
        <taxon>Pezizomycotina</taxon>
        <taxon>Dothideomycetes</taxon>
        <taxon>Pleosporomycetidae</taxon>
        <taxon>Pleosporales</taxon>
        <taxon>Massarineae</taxon>
        <taxon>Massarinaceae</taxon>
        <taxon>Massarina</taxon>
    </lineage>
</organism>
<dbReference type="GO" id="GO:0003677">
    <property type="term" value="F:DNA binding"/>
    <property type="evidence" value="ECO:0007669"/>
    <property type="project" value="UniProtKB-KW"/>
</dbReference>
<dbReference type="OrthoDB" id="4161332at2759"/>
<keyword evidence="9" id="KW-1185">Reference proteome</keyword>
<keyword evidence="5" id="KW-0804">Transcription</keyword>
<dbReference type="GO" id="GO:0008270">
    <property type="term" value="F:zinc ion binding"/>
    <property type="evidence" value="ECO:0007669"/>
    <property type="project" value="InterPro"/>
</dbReference>
<name>A0A6A6SAW9_9PLEO</name>
<reference evidence="8" key="1">
    <citation type="journal article" date="2020" name="Stud. Mycol.">
        <title>101 Dothideomycetes genomes: a test case for predicting lifestyles and emergence of pathogens.</title>
        <authorList>
            <person name="Haridas S."/>
            <person name="Albert R."/>
            <person name="Binder M."/>
            <person name="Bloem J."/>
            <person name="Labutti K."/>
            <person name="Salamov A."/>
            <person name="Andreopoulos B."/>
            <person name="Baker S."/>
            <person name="Barry K."/>
            <person name="Bills G."/>
            <person name="Bluhm B."/>
            <person name="Cannon C."/>
            <person name="Castanera R."/>
            <person name="Culley D."/>
            <person name="Daum C."/>
            <person name="Ezra D."/>
            <person name="Gonzalez J."/>
            <person name="Henrissat B."/>
            <person name="Kuo A."/>
            <person name="Liang C."/>
            <person name="Lipzen A."/>
            <person name="Lutzoni F."/>
            <person name="Magnuson J."/>
            <person name="Mondo S."/>
            <person name="Nolan M."/>
            <person name="Ohm R."/>
            <person name="Pangilinan J."/>
            <person name="Park H.-J."/>
            <person name="Ramirez L."/>
            <person name="Alfaro M."/>
            <person name="Sun H."/>
            <person name="Tritt A."/>
            <person name="Yoshinaga Y."/>
            <person name="Zwiers L.-H."/>
            <person name="Turgeon B."/>
            <person name="Goodwin S."/>
            <person name="Spatafora J."/>
            <person name="Crous P."/>
            <person name="Grigoriev I."/>
        </authorList>
    </citation>
    <scope>NUCLEOTIDE SEQUENCE</scope>
    <source>
        <strain evidence="8">CBS 473.64</strain>
    </source>
</reference>
<dbReference type="SMART" id="SM00906">
    <property type="entry name" value="Fungal_trans"/>
    <property type="match status" value="1"/>
</dbReference>
<dbReference type="InterPro" id="IPR051615">
    <property type="entry name" value="Transcr_Regulatory_Elem"/>
</dbReference>
<dbReference type="AlphaFoldDB" id="A0A6A6SAW9"/>
<dbReference type="Proteomes" id="UP000799753">
    <property type="component" value="Unassembled WGS sequence"/>
</dbReference>
<keyword evidence="1" id="KW-0479">Metal-binding</keyword>
<dbReference type="GO" id="GO:0006351">
    <property type="term" value="P:DNA-templated transcription"/>
    <property type="evidence" value="ECO:0007669"/>
    <property type="project" value="InterPro"/>
</dbReference>
<dbReference type="PANTHER" id="PTHR31313:SF86">
    <property type="entry name" value="ZN(2)-C6 FUNGAL-TYPE DOMAIN-CONTAINING PROTEIN"/>
    <property type="match status" value="1"/>
</dbReference>
<evidence type="ECO:0000256" key="4">
    <source>
        <dbReference type="ARBA" id="ARBA00023125"/>
    </source>
</evidence>
<keyword evidence="3" id="KW-0805">Transcription regulation</keyword>
<gene>
    <name evidence="8" type="ORF">P280DRAFT_390513</name>
</gene>
<evidence type="ECO:0000256" key="5">
    <source>
        <dbReference type="ARBA" id="ARBA00023163"/>
    </source>
</evidence>
<protein>
    <recommendedName>
        <fullName evidence="7">Xylanolytic transcriptional activator regulatory domain-containing protein</fullName>
    </recommendedName>
</protein>
<dbReference type="InterPro" id="IPR007219">
    <property type="entry name" value="XnlR_reg_dom"/>
</dbReference>
<sequence length="589" mass="66031">MFDSQPLDPARKPASIPFVDAAQKARLLGQAAKERQFETINFRTGKLKFDDIEPEQGMKMLAVFWTRQHATGSIVYRPCFMRDMASKGPYFSSLLLNAILFVAAKGLPPVDGMDICHRGVPWRQKIERELYDPEAQLLCKSRVTTIQALLLFSDALFSWFDERSLSWHYLGIAINMIIDLGLHTQNATTASGVDRSSEELETHRRVFWAAYVLDKIQSIYQGRPPRLRDADCRVPLLFVDEYEEFEPFDPVGYSGWLEGEGQPIHGVSTFEELCKLCIIADRILCTVYAETSHERDPKELLDSARLLHNELRQWRRNLPPHLSIQMSPSGYLDRHNGCVALPHTLCLLLMFHALTILLERPFSSDGHLRSTTGSSSANTETASICANEASQIHILLRWYKRHYCCKSPPYFLSYATYVSATIHARVVARNPRDLESQQCLRNCLEILTVHTDVCYAPRRAMSILLGLLRRLKIDVGALSGYTGANMALLGMVVGHRIDTDALGAGTSLGEDLSSLMLPSQLGTAGLTGIENGNTGSTDWSQMANSMVNPYLNENSGDAMDHFLPESLFDFDPLFGFDGFNMDTLSGSFT</sequence>
<dbReference type="PANTHER" id="PTHR31313">
    <property type="entry name" value="TY1 ENHANCER ACTIVATOR"/>
    <property type="match status" value="1"/>
</dbReference>
<accession>A0A6A6SAW9</accession>
<dbReference type="EMBL" id="MU006778">
    <property type="protein sequence ID" value="KAF2644935.1"/>
    <property type="molecule type" value="Genomic_DNA"/>
</dbReference>
<keyword evidence="6" id="KW-0539">Nucleus</keyword>
<dbReference type="Pfam" id="PF04082">
    <property type="entry name" value="Fungal_trans"/>
    <property type="match status" value="1"/>
</dbReference>
<proteinExistence type="predicted"/>
<dbReference type="CDD" id="cd12148">
    <property type="entry name" value="fungal_TF_MHR"/>
    <property type="match status" value="1"/>
</dbReference>
<evidence type="ECO:0000313" key="9">
    <source>
        <dbReference type="Proteomes" id="UP000799753"/>
    </source>
</evidence>
<evidence type="ECO:0000313" key="8">
    <source>
        <dbReference type="EMBL" id="KAF2644935.1"/>
    </source>
</evidence>
<evidence type="ECO:0000259" key="7">
    <source>
        <dbReference type="SMART" id="SM00906"/>
    </source>
</evidence>
<keyword evidence="4" id="KW-0238">DNA-binding</keyword>
<evidence type="ECO:0000256" key="2">
    <source>
        <dbReference type="ARBA" id="ARBA00022833"/>
    </source>
</evidence>
<feature type="domain" description="Xylanolytic transcriptional activator regulatory" evidence="7">
    <location>
        <begin position="166"/>
        <end position="243"/>
    </location>
</feature>
<evidence type="ECO:0000256" key="3">
    <source>
        <dbReference type="ARBA" id="ARBA00023015"/>
    </source>
</evidence>
<evidence type="ECO:0000256" key="1">
    <source>
        <dbReference type="ARBA" id="ARBA00022723"/>
    </source>
</evidence>
<keyword evidence="2" id="KW-0862">Zinc</keyword>